<protein>
    <recommendedName>
        <fullName evidence="5">6-phosphogluconolactonase</fullName>
    </recommendedName>
</protein>
<dbReference type="STRING" id="1447883.A0A2B7YS23"/>
<organism evidence="3 4">
    <name type="scientific">Polytolypa hystricis (strain UAMH7299)</name>
    <dbReference type="NCBI Taxonomy" id="1447883"/>
    <lineage>
        <taxon>Eukaryota</taxon>
        <taxon>Fungi</taxon>
        <taxon>Dikarya</taxon>
        <taxon>Ascomycota</taxon>
        <taxon>Pezizomycotina</taxon>
        <taxon>Eurotiomycetes</taxon>
        <taxon>Eurotiomycetidae</taxon>
        <taxon>Onygenales</taxon>
        <taxon>Onygenales incertae sedis</taxon>
        <taxon>Polytolypa</taxon>
    </lineage>
</organism>
<dbReference type="OrthoDB" id="9972196at2759"/>
<keyword evidence="4" id="KW-1185">Reference proteome</keyword>
<gene>
    <name evidence="3" type="ORF">AJ80_02517</name>
</gene>
<feature type="signal peptide" evidence="2">
    <location>
        <begin position="1"/>
        <end position="20"/>
    </location>
</feature>
<dbReference type="InterPro" id="IPR019405">
    <property type="entry name" value="Lactonase_7-beta_prop"/>
</dbReference>
<dbReference type="Gene3D" id="2.130.10.10">
    <property type="entry name" value="YVTN repeat-like/Quinoprotein amine dehydrogenase"/>
    <property type="match status" value="1"/>
</dbReference>
<evidence type="ECO:0000313" key="3">
    <source>
        <dbReference type="EMBL" id="PGH23407.1"/>
    </source>
</evidence>
<dbReference type="InterPro" id="IPR015943">
    <property type="entry name" value="WD40/YVTN_repeat-like_dom_sf"/>
</dbReference>
<evidence type="ECO:0000256" key="2">
    <source>
        <dbReference type="SAM" id="SignalP"/>
    </source>
</evidence>
<name>A0A2B7YS23_POLH7</name>
<sequence>MPTMLSRLLPLALLSNPVMAASLYASHYSGTVSLLTLTDSNGEYSLTETSTVIGGGTLPSWLTWDSASRTLYSNDERFSGTGSLTAFSAAEDGALSELVKVNALFGGVASTLYGGDNGTGFIATAHYQASSLSTFKLPLTPSSTEQQTFEYELTQPGTNPWRQEAPHPHHVVIDPTGSFLLLPDLGADLLRIYSIDKSSGQLTACSDVATAPGSGPRHAAFWSSPESDTRVFVADELRNTVSGYTVTYANDCPSFELQQVLTPYENNATAPAGTKAGEIRVKDNSLYLTNRNDKSFNGNDSITQFTISSDGSIAFHALTSSHGTYPRTFDINQAGDLAAIGDQTTANVAIVLRDTTTGELGDKVADLRIGAVGTPESEDGVSAVIWAE</sequence>
<dbReference type="PANTHER" id="PTHR30344:SF1">
    <property type="entry name" value="6-PHOSPHOGLUCONOLACTONASE"/>
    <property type="match status" value="1"/>
</dbReference>
<evidence type="ECO:0008006" key="5">
    <source>
        <dbReference type="Google" id="ProtNLM"/>
    </source>
</evidence>
<comment type="caution">
    <text evidence="3">The sequence shown here is derived from an EMBL/GenBank/DDBJ whole genome shotgun (WGS) entry which is preliminary data.</text>
</comment>
<proteinExistence type="inferred from homology"/>
<evidence type="ECO:0000256" key="1">
    <source>
        <dbReference type="ARBA" id="ARBA00005564"/>
    </source>
</evidence>
<dbReference type="Pfam" id="PF10282">
    <property type="entry name" value="Lactonase"/>
    <property type="match status" value="1"/>
</dbReference>
<dbReference type="PANTHER" id="PTHR30344">
    <property type="entry name" value="6-PHOSPHOGLUCONOLACTONASE-RELATED"/>
    <property type="match status" value="1"/>
</dbReference>
<feature type="chain" id="PRO_5013106713" description="6-phosphogluconolactonase" evidence="2">
    <location>
        <begin position="21"/>
        <end position="388"/>
    </location>
</feature>
<dbReference type="InterPro" id="IPR050282">
    <property type="entry name" value="Cycloisomerase_2"/>
</dbReference>
<comment type="similarity">
    <text evidence="1">Belongs to the cycloisomerase 2 family.</text>
</comment>
<dbReference type="Proteomes" id="UP000224634">
    <property type="component" value="Unassembled WGS sequence"/>
</dbReference>
<reference evidence="3 4" key="1">
    <citation type="submission" date="2017-10" db="EMBL/GenBank/DDBJ databases">
        <title>Comparative genomics in systemic dimorphic fungi from Ajellomycetaceae.</title>
        <authorList>
            <person name="Munoz J.F."/>
            <person name="Mcewen J.G."/>
            <person name="Clay O.K."/>
            <person name="Cuomo C.A."/>
        </authorList>
    </citation>
    <scope>NUCLEOTIDE SEQUENCE [LARGE SCALE GENOMIC DNA]</scope>
    <source>
        <strain evidence="3 4">UAMH7299</strain>
    </source>
</reference>
<dbReference type="EMBL" id="PDNA01000024">
    <property type="protein sequence ID" value="PGH23407.1"/>
    <property type="molecule type" value="Genomic_DNA"/>
</dbReference>
<accession>A0A2B7YS23</accession>
<evidence type="ECO:0000313" key="4">
    <source>
        <dbReference type="Proteomes" id="UP000224634"/>
    </source>
</evidence>
<dbReference type="GO" id="GO:0017057">
    <property type="term" value="F:6-phosphogluconolactonase activity"/>
    <property type="evidence" value="ECO:0007669"/>
    <property type="project" value="TreeGrafter"/>
</dbReference>
<dbReference type="AlphaFoldDB" id="A0A2B7YS23"/>
<keyword evidence="2" id="KW-0732">Signal</keyword>
<dbReference type="SUPFAM" id="SSF75011">
    <property type="entry name" value="3-carboxy-cis,cis-mucoante lactonizing enzyme"/>
    <property type="match status" value="1"/>
</dbReference>